<dbReference type="EMBL" id="JSAN01000046">
    <property type="protein sequence ID" value="KIC72831.1"/>
    <property type="molecule type" value="Genomic_DNA"/>
</dbReference>
<dbReference type="GO" id="GO:0016020">
    <property type="term" value="C:membrane"/>
    <property type="evidence" value="ECO:0007669"/>
    <property type="project" value="InterPro"/>
</dbReference>
<sequence>MKIDFVKVENILSNTLKKIYIDHLSELAAIAGLIQDPNKVAISPQSIQTMIASFEKQLNKIKKKDPKLYVKLDISLEDEKRFKISINSYTQNDWQRIKHLKEKIEELKKELLGEELPDEKLEEHINRVRKNHIYKRFKIRDGWLPLH</sequence>
<dbReference type="AlphaFoldDB" id="A0A0C1JQN5"/>
<reference evidence="1 2" key="1">
    <citation type="journal article" date="2014" name="Mol. Biol. Evol.">
        <title>Massive expansion of Ubiquitination-related gene families within the Chlamydiae.</title>
        <authorList>
            <person name="Domman D."/>
            <person name="Collingro A."/>
            <person name="Lagkouvardos I."/>
            <person name="Gehre L."/>
            <person name="Weinmaier T."/>
            <person name="Rattei T."/>
            <person name="Subtil A."/>
            <person name="Horn M."/>
        </authorList>
    </citation>
    <scope>NUCLEOTIDE SEQUENCE [LARGE SCALE GENOMIC DNA]</scope>
    <source>
        <strain evidence="1 2">EI2</strain>
    </source>
</reference>
<comment type="caution">
    <text evidence="1">The sequence shown here is derived from an EMBL/GenBank/DDBJ whole genome shotgun (WGS) entry which is preliminary data.</text>
</comment>
<dbReference type="Proteomes" id="UP000031465">
    <property type="component" value="Unassembled WGS sequence"/>
</dbReference>
<protein>
    <submittedName>
        <fullName evidence="1">Uncharacterized protein</fullName>
    </submittedName>
</protein>
<dbReference type="RefSeq" id="WP_039357408.1">
    <property type="nucleotide sequence ID" value="NZ_JSAN01000046.1"/>
</dbReference>
<evidence type="ECO:0000313" key="1">
    <source>
        <dbReference type="EMBL" id="KIC72831.1"/>
    </source>
</evidence>
<evidence type="ECO:0000313" key="2">
    <source>
        <dbReference type="Proteomes" id="UP000031465"/>
    </source>
</evidence>
<dbReference type="SUPFAM" id="SSF47661">
    <property type="entry name" value="t-snare proteins"/>
    <property type="match status" value="1"/>
</dbReference>
<organism evidence="1 2">
    <name type="scientific">Candidatus Protochlamydia amoebophila</name>
    <dbReference type="NCBI Taxonomy" id="362787"/>
    <lineage>
        <taxon>Bacteria</taxon>
        <taxon>Pseudomonadati</taxon>
        <taxon>Chlamydiota</taxon>
        <taxon>Chlamydiia</taxon>
        <taxon>Parachlamydiales</taxon>
        <taxon>Parachlamydiaceae</taxon>
        <taxon>Candidatus Protochlamydia</taxon>
    </lineage>
</organism>
<dbReference type="PATRIC" id="fig|362787.3.peg.739"/>
<gene>
    <name evidence="1" type="ORF">DB44_BZ00090</name>
</gene>
<dbReference type="GO" id="GO:0016192">
    <property type="term" value="P:vesicle-mediated transport"/>
    <property type="evidence" value="ECO:0007669"/>
    <property type="project" value="InterPro"/>
</dbReference>
<dbReference type="InterPro" id="IPR010989">
    <property type="entry name" value="SNARE"/>
</dbReference>
<proteinExistence type="predicted"/>
<accession>A0A0C1JQN5</accession>
<name>A0A0C1JQN5_9BACT</name>